<reference evidence="1" key="1">
    <citation type="submission" date="2021-03" db="EMBL/GenBank/DDBJ databases">
        <title>Antimicrobial resistance genes in bacteria isolated from Japanese honey, and their potential for conferring macrolide and lincosamide resistance in the American foulbrood pathogen Paenibacillus larvae.</title>
        <authorList>
            <person name="Okamoto M."/>
            <person name="Kumagai M."/>
            <person name="Kanamori H."/>
            <person name="Takamatsu D."/>
        </authorList>
    </citation>
    <scope>NUCLEOTIDE SEQUENCE</scope>
    <source>
        <strain evidence="1">J43TS3</strain>
    </source>
</reference>
<dbReference type="Gene3D" id="3.60.60.10">
    <property type="entry name" value="Penicillin V Acylase, Chain A"/>
    <property type="match status" value="1"/>
</dbReference>
<evidence type="ECO:0008006" key="3">
    <source>
        <dbReference type="Google" id="ProtNLM"/>
    </source>
</evidence>
<name>A0A919X493_9BACI</name>
<dbReference type="RefSeq" id="WP_212919117.1">
    <property type="nucleotide sequence ID" value="NZ_BORP01000001.1"/>
</dbReference>
<evidence type="ECO:0000313" key="1">
    <source>
        <dbReference type="EMBL" id="GIO25577.1"/>
    </source>
</evidence>
<dbReference type="InterPro" id="IPR008551">
    <property type="entry name" value="TANGO2"/>
</dbReference>
<proteinExistence type="predicted"/>
<comment type="caution">
    <text evidence="1">The sequence shown here is derived from an EMBL/GenBank/DDBJ whole genome shotgun (WGS) entry which is preliminary data.</text>
</comment>
<gene>
    <name evidence="1" type="ORF">J43TS3_01880</name>
</gene>
<dbReference type="Pfam" id="PF05742">
    <property type="entry name" value="TANGO2"/>
    <property type="match status" value="1"/>
</dbReference>
<evidence type="ECO:0000313" key="2">
    <source>
        <dbReference type="Proteomes" id="UP000676917"/>
    </source>
</evidence>
<sequence length="253" mass="28872">MCLILFQLQDHPSYKLILAANRDEAYDRPTKEASFWEDKPNILAGRDLLQMGTWLGITTEGRFAALTNYRHPDHMKSGKFSRGEITTNYLAGNESSRQYIEKLSQAKGNYLGFNLLVGNADGLVYYNNIEDKITKISPGTHGLSNHFLDTPWPKVEKGRTKLREYVNQTNQVSHEELFQILADSDEAQEELLPDTGIGLELEKKLSPLFIKMPDYGTRCSTVLTIDNSNHVAFTERTYISGVFHNEKKYNFQI</sequence>
<dbReference type="PANTHER" id="PTHR17985">
    <property type="entry name" value="SER/THR-RICH PROTEIN T10 IN DGCR REGION"/>
    <property type="match status" value="1"/>
</dbReference>
<dbReference type="PANTHER" id="PTHR17985:SF8">
    <property type="entry name" value="TRANSPORT AND GOLGI ORGANIZATION PROTEIN 2 HOMOLOG"/>
    <property type="match status" value="1"/>
</dbReference>
<organism evidence="1 2">
    <name type="scientific">Ornithinibacillus bavariensis</name>
    <dbReference type="NCBI Taxonomy" id="545502"/>
    <lineage>
        <taxon>Bacteria</taxon>
        <taxon>Bacillati</taxon>
        <taxon>Bacillota</taxon>
        <taxon>Bacilli</taxon>
        <taxon>Bacillales</taxon>
        <taxon>Bacillaceae</taxon>
        <taxon>Ornithinibacillus</taxon>
    </lineage>
</organism>
<dbReference type="EMBL" id="BORP01000001">
    <property type="protein sequence ID" value="GIO25577.1"/>
    <property type="molecule type" value="Genomic_DNA"/>
</dbReference>
<dbReference type="AlphaFoldDB" id="A0A919X493"/>
<dbReference type="Proteomes" id="UP000676917">
    <property type="component" value="Unassembled WGS sequence"/>
</dbReference>
<keyword evidence="2" id="KW-1185">Reference proteome</keyword>
<accession>A0A919X493</accession>
<protein>
    <recommendedName>
        <fullName evidence="3">NRDE family protein</fullName>
    </recommendedName>
</protein>